<gene>
    <name evidence="1" type="ORF">ELS19_05375</name>
</gene>
<accession>A0A482T9P7</accession>
<dbReference type="InterPro" id="IPR036390">
    <property type="entry name" value="WH_DNA-bd_sf"/>
</dbReference>
<organism evidence="1 2">
    <name type="scientific">Halogeometricum borinquense</name>
    <dbReference type="NCBI Taxonomy" id="60847"/>
    <lineage>
        <taxon>Archaea</taxon>
        <taxon>Methanobacteriati</taxon>
        <taxon>Methanobacteriota</taxon>
        <taxon>Stenosarchaea group</taxon>
        <taxon>Halobacteria</taxon>
        <taxon>Halobacteriales</taxon>
        <taxon>Haloferacaceae</taxon>
        <taxon>Halogeometricum</taxon>
    </lineage>
</organism>
<sequence length="112" mass="13123">MESDRTLSALGNDYNPDILRAADEPHSAQEFSEMLDIPIATCYRRIEELTSAGLLELHDRVLSDEHRRTNVYRREVDEILIRFDGQECNIQITERPEVKNKLDDVWHQIARD</sequence>
<comment type="caution">
    <text evidence="1">The sequence shown here is derived from an EMBL/GenBank/DDBJ whole genome shotgun (WGS) entry which is preliminary data.</text>
</comment>
<dbReference type="AlphaFoldDB" id="A0A482T9P7"/>
<dbReference type="Gene3D" id="1.10.10.10">
    <property type="entry name" value="Winged helix-like DNA-binding domain superfamily/Winged helix DNA-binding domain"/>
    <property type="match status" value="1"/>
</dbReference>
<evidence type="ECO:0000313" key="2">
    <source>
        <dbReference type="Proteomes" id="UP000294028"/>
    </source>
</evidence>
<name>A0A482T9P7_9EURY</name>
<dbReference type="SUPFAM" id="SSF46785">
    <property type="entry name" value="Winged helix' DNA-binding domain"/>
    <property type="match status" value="1"/>
</dbReference>
<reference evidence="1 2" key="1">
    <citation type="submission" date="2018-12" db="EMBL/GenBank/DDBJ databases">
        <title>Genome analysis provides insights into bioremediation potentialities of Halogeometricum borinquense strain N11.</title>
        <authorList>
            <person name="Najjari A."/>
            <person name="Youssef N."/>
            <person name="Fhoula I."/>
            <person name="Ben Dhia O."/>
            <person name="Mahjoubi M."/>
            <person name="Ouzari H.I."/>
            <person name="Cherif A."/>
        </authorList>
    </citation>
    <scope>NUCLEOTIDE SEQUENCE [LARGE SCALE GENOMIC DNA]</scope>
    <source>
        <strain evidence="1 2">N11</strain>
    </source>
</reference>
<dbReference type="RefSeq" id="WP_129783887.1">
    <property type="nucleotide sequence ID" value="NZ_RZHH01000002.1"/>
</dbReference>
<dbReference type="Proteomes" id="UP000294028">
    <property type="component" value="Unassembled WGS sequence"/>
</dbReference>
<proteinExistence type="predicted"/>
<dbReference type="Pfam" id="PF12840">
    <property type="entry name" value="HTH_20"/>
    <property type="match status" value="1"/>
</dbReference>
<dbReference type="InterPro" id="IPR036388">
    <property type="entry name" value="WH-like_DNA-bd_sf"/>
</dbReference>
<evidence type="ECO:0000313" key="1">
    <source>
        <dbReference type="EMBL" id="RYJ13452.1"/>
    </source>
</evidence>
<dbReference type="EMBL" id="RZHH01000002">
    <property type="protein sequence ID" value="RYJ13452.1"/>
    <property type="molecule type" value="Genomic_DNA"/>
</dbReference>
<protein>
    <submittedName>
        <fullName evidence="1">ArsR family transcriptional regulator</fullName>
    </submittedName>
</protein>